<organism evidence="1 2">
    <name type="scientific">Chiayiivirga flava</name>
    <dbReference type="NCBI Taxonomy" id="659595"/>
    <lineage>
        <taxon>Bacteria</taxon>
        <taxon>Pseudomonadati</taxon>
        <taxon>Pseudomonadota</taxon>
        <taxon>Gammaproteobacteria</taxon>
        <taxon>Lysobacterales</taxon>
        <taxon>Lysobacteraceae</taxon>
        <taxon>Chiayiivirga</taxon>
    </lineage>
</organism>
<comment type="caution">
    <text evidence="1">The sequence shown here is derived from an EMBL/GenBank/DDBJ whole genome shotgun (WGS) entry which is preliminary data.</text>
</comment>
<proteinExistence type="predicted"/>
<dbReference type="AlphaFoldDB" id="A0A7W8D578"/>
<reference evidence="1 2" key="1">
    <citation type="submission" date="2020-08" db="EMBL/GenBank/DDBJ databases">
        <title>Genomic Encyclopedia of Type Strains, Phase IV (KMG-IV): sequencing the most valuable type-strain genomes for metagenomic binning, comparative biology and taxonomic classification.</title>
        <authorList>
            <person name="Goeker M."/>
        </authorList>
    </citation>
    <scope>NUCLEOTIDE SEQUENCE [LARGE SCALE GENOMIC DNA]</scope>
    <source>
        <strain evidence="1 2">DSM 24163</strain>
    </source>
</reference>
<dbReference type="SUPFAM" id="SSF63829">
    <property type="entry name" value="Calcium-dependent phosphotriesterase"/>
    <property type="match status" value="1"/>
</dbReference>
<dbReference type="RefSeq" id="WP_183960643.1">
    <property type="nucleotide sequence ID" value="NZ_JACHHP010000002.1"/>
</dbReference>
<dbReference type="NCBIfam" id="TIGR02608">
    <property type="entry name" value="delta_60_rpt"/>
    <property type="match status" value="3"/>
</dbReference>
<dbReference type="InterPro" id="IPR013431">
    <property type="entry name" value="Delta_60_rpt"/>
</dbReference>
<sequence length="449" mass="46568">MVQSTRLSSAPAHARASLGGEPDAGYGVLGRTSAEYPHFGGAGSESIAYASTVDAQDRLIVAGHSFDAQGTLVASLVRFHANGTPDAEFGLRGFVTLPTQLPTGSAWLRCVVALDDGSLVVGFDVKGSERRHVLLRRLRPCGAVDLDFLQPRGGALEFAPASTLDMLHGLRPMPDGGLLVLATTHLDRFHGAELALLRLTPGGVPDPGFGTGAGPTGIAWVPRPAATRLRRPWSLALAVDGRILLAGDVLCEQESEPAGVAVSALDACGLPSAGFGRGGIVRLPQTRNDALRDLACRADGRVAVVLQTGAGDAVSLPKVIQLQADGALDGSFARNGVLIAPLGGTAPCQRPQACAIQRDGTLLLAGTPWAEPGGQRVTVSRWLPDGGRDEAFGDAGSLICGFSHGIGRTDGVCVDSISGLHALENRILVAGHMLECEMKYKYCALALHA</sequence>
<accession>A0A7W8D578</accession>
<evidence type="ECO:0000313" key="2">
    <source>
        <dbReference type="Proteomes" id="UP000521199"/>
    </source>
</evidence>
<gene>
    <name evidence="1" type="ORF">HNQ52_001673</name>
</gene>
<dbReference type="Pfam" id="PF17164">
    <property type="entry name" value="DUF5122"/>
    <property type="match status" value="1"/>
</dbReference>
<protein>
    <submittedName>
        <fullName evidence="1">Putative delta-60 repeat protein</fullName>
    </submittedName>
</protein>
<dbReference type="Gene3D" id="2.80.10.50">
    <property type="match status" value="2"/>
</dbReference>
<dbReference type="EMBL" id="JACHHP010000002">
    <property type="protein sequence ID" value="MBB5208144.1"/>
    <property type="molecule type" value="Genomic_DNA"/>
</dbReference>
<keyword evidence="2" id="KW-1185">Reference proteome</keyword>
<name>A0A7W8D578_9GAMM</name>
<evidence type="ECO:0000313" key="1">
    <source>
        <dbReference type="EMBL" id="MBB5208144.1"/>
    </source>
</evidence>
<dbReference type="Proteomes" id="UP000521199">
    <property type="component" value="Unassembled WGS sequence"/>
</dbReference>